<feature type="non-terminal residue" evidence="1">
    <location>
        <position position="1"/>
    </location>
</feature>
<evidence type="ECO:0008006" key="2">
    <source>
        <dbReference type="Google" id="ProtNLM"/>
    </source>
</evidence>
<comment type="caution">
    <text evidence="1">The sequence shown here is derived from an EMBL/GenBank/DDBJ whole genome shotgun (WGS) entry which is preliminary data.</text>
</comment>
<name>X1LIW5_9ZZZZ</name>
<evidence type="ECO:0000313" key="1">
    <source>
        <dbReference type="EMBL" id="GAH94078.1"/>
    </source>
</evidence>
<dbReference type="EMBL" id="BARV01001267">
    <property type="protein sequence ID" value="GAH94078.1"/>
    <property type="molecule type" value="Genomic_DNA"/>
</dbReference>
<dbReference type="SUPFAM" id="SSF81301">
    <property type="entry name" value="Nucleotidyltransferase"/>
    <property type="match status" value="1"/>
</dbReference>
<dbReference type="InterPro" id="IPR043519">
    <property type="entry name" value="NT_sf"/>
</dbReference>
<dbReference type="Gene3D" id="3.30.460.10">
    <property type="entry name" value="Beta Polymerase, domain 2"/>
    <property type="match status" value="1"/>
</dbReference>
<reference evidence="1" key="1">
    <citation type="journal article" date="2014" name="Front. Microbiol.">
        <title>High frequency of phylogenetically diverse reductive dehalogenase-homologous genes in deep subseafloor sedimentary metagenomes.</title>
        <authorList>
            <person name="Kawai M."/>
            <person name="Futagami T."/>
            <person name="Toyoda A."/>
            <person name="Takaki Y."/>
            <person name="Nishi S."/>
            <person name="Hori S."/>
            <person name="Arai W."/>
            <person name="Tsubouchi T."/>
            <person name="Morono Y."/>
            <person name="Uchiyama I."/>
            <person name="Ito T."/>
            <person name="Fujiyama A."/>
            <person name="Inagaki F."/>
            <person name="Takami H."/>
        </authorList>
    </citation>
    <scope>NUCLEOTIDE SEQUENCE</scope>
    <source>
        <strain evidence="1">Expedition CK06-06</strain>
    </source>
</reference>
<accession>X1LIW5</accession>
<dbReference type="AlphaFoldDB" id="X1LIW5"/>
<protein>
    <recommendedName>
        <fullName evidence="2">Polymerase nucleotidyl transferase domain-containing protein</fullName>
    </recommendedName>
</protein>
<organism evidence="1">
    <name type="scientific">marine sediment metagenome</name>
    <dbReference type="NCBI Taxonomy" id="412755"/>
    <lineage>
        <taxon>unclassified sequences</taxon>
        <taxon>metagenomes</taxon>
        <taxon>ecological metagenomes</taxon>
    </lineage>
</organism>
<gene>
    <name evidence="1" type="ORF">S06H3_03779</name>
</gene>
<proteinExistence type="predicted"/>
<sequence>PELHGGEIASSDVDILLVVKQSRERFIDRFIEFSDFFEGLERGVDIFVYTQKEIERNDIPLALTALKRGKILFER</sequence>